<dbReference type="GO" id="GO:0016020">
    <property type="term" value="C:membrane"/>
    <property type="evidence" value="ECO:0007669"/>
    <property type="project" value="UniProtKB-SubCell"/>
</dbReference>
<comment type="caution">
    <text evidence="8">The sequence shown here is derived from an EMBL/GenBank/DDBJ whole genome shotgun (WGS) entry which is preliminary data.</text>
</comment>
<evidence type="ECO:0000313" key="8">
    <source>
        <dbReference type="EMBL" id="KAJ2784770.1"/>
    </source>
</evidence>
<evidence type="ECO:0000256" key="1">
    <source>
        <dbReference type="ARBA" id="ARBA00004141"/>
    </source>
</evidence>
<dbReference type="OrthoDB" id="200954at2759"/>
<evidence type="ECO:0000256" key="4">
    <source>
        <dbReference type="ARBA" id="ARBA00023136"/>
    </source>
</evidence>
<protein>
    <submittedName>
        <fullName evidence="8">Uncharacterized protein</fullName>
    </submittedName>
</protein>
<feature type="compositionally biased region" description="Basic residues" evidence="5">
    <location>
        <begin position="539"/>
        <end position="551"/>
    </location>
</feature>
<gene>
    <name evidence="8" type="ORF">H4R18_000897</name>
</gene>
<evidence type="ECO:0000256" key="6">
    <source>
        <dbReference type="SAM" id="Phobius"/>
    </source>
</evidence>
<reference evidence="8" key="1">
    <citation type="submission" date="2022-07" db="EMBL/GenBank/DDBJ databases">
        <title>Phylogenomic reconstructions and comparative analyses of Kickxellomycotina fungi.</title>
        <authorList>
            <person name="Reynolds N.K."/>
            <person name="Stajich J.E."/>
            <person name="Barry K."/>
            <person name="Grigoriev I.V."/>
            <person name="Crous P."/>
            <person name="Smith M.E."/>
        </authorList>
    </citation>
    <scope>NUCLEOTIDE SEQUENCE</scope>
    <source>
        <strain evidence="8">NBRC 105414</strain>
    </source>
</reference>
<feature type="region of interest" description="Disordered" evidence="5">
    <location>
        <begin position="506"/>
        <end position="577"/>
    </location>
</feature>
<dbReference type="EMBL" id="JANBUL010000020">
    <property type="protein sequence ID" value="KAJ2784770.1"/>
    <property type="molecule type" value="Genomic_DNA"/>
</dbReference>
<dbReference type="GO" id="GO:0006882">
    <property type="term" value="P:intracellular zinc ion homeostasis"/>
    <property type="evidence" value="ECO:0007669"/>
    <property type="project" value="TreeGrafter"/>
</dbReference>
<keyword evidence="7" id="KW-0732">Signal</keyword>
<dbReference type="AlphaFoldDB" id="A0A9W8HFB1"/>
<feature type="compositionally biased region" description="Basic residues" evidence="5">
    <location>
        <begin position="508"/>
        <end position="518"/>
    </location>
</feature>
<feature type="region of interest" description="Disordered" evidence="5">
    <location>
        <begin position="455"/>
        <end position="474"/>
    </location>
</feature>
<sequence>MRAVWRVVVLLLALLAAGACGSPTLATDCAAGELFGRCPLFDSVVGDRMLSGQITPEQAFAELDSHNCPIIRGAGITSAQQLKQAVDQCQLAAHAGHPDAAGCRRLGELTEMVWAGAGRPRAVMDELVKIDCPSLTACEQFGQIKAQYASGALPPSRAIQQLVQRCPHFSPPARAPQAVARAAAPAPAPATGAPPGQSMADECRRLSDMLYAVGPSPDSSADAAAAQRAMDALTSTKVRIINNCPLFQSVKARYQGGQITAWEAVGEMKASCPILSKELNPAMIFNFEEYGMVRDPHYDLGHASHSHADLAKRGAHEGCGCGCGTSSPNGNSNSNSNRGPGKQLYARHEAHANDAPEMCLPGGRGGCNHEHSFATSTKAPSGLERLLGGVFPKGNPALSSLLATVYISLFPNLILFATPSAIPNRVLRVMVGFAVGGLLGDVFLHLLPHMFSGEHSHGHDHNHDHDHHTHDGPDEHVRNTVYGCAIFLGLTVFFAVDKFMRLFGSGHSHSHSHQHSHSHGHDAAGASGHGSASDSDSKHRLRKRRSAKPRRATRDANEADDEKDSHDEPPAASRQDAPRQIKLSAYLNLIADATHNFTDGLAMSASFYLSHAAGLSTFVAVFFHEIPHELGDFAILVQSGFSRTSALASQFFTALGAIAGTIAGILIEEAGKGNSLNLAGLYTPGVPVFAPSAPDQPRPLLASLLGGILGLLPPAVAGVPWSKLVIPFTAGGFIYVGTVSVLPDLLQPDDSDGDSAAPAAGAKGRAGGRLAARTKARRGVAMALTELGAMLVGLGIMAAIALGEGSDH</sequence>
<comment type="subcellular location">
    <subcellularLocation>
        <location evidence="1">Membrane</location>
        <topology evidence="1">Multi-pass membrane protein</topology>
    </subcellularLocation>
</comment>
<dbReference type="PROSITE" id="PS51257">
    <property type="entry name" value="PROKAR_LIPOPROTEIN"/>
    <property type="match status" value="1"/>
</dbReference>
<feature type="chain" id="PRO_5040898952" evidence="7">
    <location>
        <begin position="22"/>
        <end position="808"/>
    </location>
</feature>
<feature type="transmembrane region" description="Helical" evidence="6">
    <location>
        <begin position="480"/>
        <end position="496"/>
    </location>
</feature>
<keyword evidence="4 6" id="KW-0472">Membrane</keyword>
<dbReference type="PANTHER" id="PTHR16950:SF16">
    <property type="entry name" value="ZINC TRANSPORTER ZIP13"/>
    <property type="match status" value="1"/>
</dbReference>
<evidence type="ECO:0000256" key="3">
    <source>
        <dbReference type="ARBA" id="ARBA00022989"/>
    </source>
</evidence>
<feature type="transmembrane region" description="Helical" evidence="6">
    <location>
        <begin position="429"/>
        <end position="447"/>
    </location>
</feature>
<feature type="transmembrane region" description="Helical" evidence="6">
    <location>
        <begin position="646"/>
        <end position="667"/>
    </location>
</feature>
<dbReference type="InterPro" id="IPR003689">
    <property type="entry name" value="ZIP"/>
</dbReference>
<evidence type="ECO:0000256" key="2">
    <source>
        <dbReference type="ARBA" id="ARBA00022692"/>
    </source>
</evidence>
<evidence type="ECO:0000256" key="5">
    <source>
        <dbReference type="SAM" id="MobiDB-lite"/>
    </source>
</evidence>
<proteinExistence type="predicted"/>
<dbReference type="Proteomes" id="UP001140217">
    <property type="component" value="Unassembled WGS sequence"/>
</dbReference>
<keyword evidence="2 6" id="KW-0812">Transmembrane</keyword>
<dbReference type="PANTHER" id="PTHR16950">
    <property type="entry name" value="ZINC TRANSPORTER SLC39A7 HISTIDINE-RICH MEMBRANE PROTEIN KE4"/>
    <property type="match status" value="1"/>
</dbReference>
<keyword evidence="9" id="KW-1185">Reference proteome</keyword>
<accession>A0A9W8HFB1</accession>
<evidence type="ECO:0000256" key="7">
    <source>
        <dbReference type="SAM" id="SignalP"/>
    </source>
</evidence>
<organism evidence="8 9">
    <name type="scientific">Coemansia javaensis</name>
    <dbReference type="NCBI Taxonomy" id="2761396"/>
    <lineage>
        <taxon>Eukaryota</taxon>
        <taxon>Fungi</taxon>
        <taxon>Fungi incertae sedis</taxon>
        <taxon>Zoopagomycota</taxon>
        <taxon>Kickxellomycotina</taxon>
        <taxon>Kickxellomycetes</taxon>
        <taxon>Kickxellales</taxon>
        <taxon>Kickxellaceae</taxon>
        <taxon>Coemansia</taxon>
    </lineage>
</organism>
<feature type="compositionally biased region" description="Low complexity" evidence="5">
    <location>
        <begin position="523"/>
        <end position="534"/>
    </location>
</feature>
<evidence type="ECO:0000313" key="9">
    <source>
        <dbReference type="Proteomes" id="UP001140217"/>
    </source>
</evidence>
<keyword evidence="3 6" id="KW-1133">Transmembrane helix</keyword>
<dbReference type="GO" id="GO:0005385">
    <property type="term" value="F:zinc ion transmembrane transporter activity"/>
    <property type="evidence" value="ECO:0007669"/>
    <property type="project" value="TreeGrafter"/>
</dbReference>
<feature type="transmembrane region" description="Helical" evidence="6">
    <location>
        <begin position="779"/>
        <end position="802"/>
    </location>
</feature>
<dbReference type="Pfam" id="PF02535">
    <property type="entry name" value="Zip"/>
    <property type="match status" value="1"/>
</dbReference>
<feature type="transmembrane region" description="Helical" evidence="6">
    <location>
        <begin position="607"/>
        <end position="626"/>
    </location>
</feature>
<name>A0A9W8HFB1_9FUNG</name>
<feature type="compositionally biased region" description="Basic and acidic residues" evidence="5">
    <location>
        <begin position="552"/>
        <end position="569"/>
    </location>
</feature>
<feature type="transmembrane region" description="Helical" evidence="6">
    <location>
        <begin position="397"/>
        <end position="417"/>
    </location>
</feature>
<feature type="signal peptide" evidence="7">
    <location>
        <begin position="1"/>
        <end position="21"/>
    </location>
</feature>